<feature type="non-terminal residue" evidence="2">
    <location>
        <position position="56"/>
    </location>
</feature>
<keyword evidence="3" id="KW-1185">Reference proteome</keyword>
<protein>
    <submittedName>
        <fullName evidence="2">Uncharacterized protein</fullName>
    </submittedName>
</protein>
<dbReference type="AlphaFoldDB" id="A0A812UR81"/>
<evidence type="ECO:0000256" key="1">
    <source>
        <dbReference type="SAM" id="MobiDB-lite"/>
    </source>
</evidence>
<dbReference type="OrthoDB" id="19439at2759"/>
<evidence type="ECO:0000313" key="2">
    <source>
        <dbReference type="EMBL" id="CAE7585204.1"/>
    </source>
</evidence>
<proteinExistence type="predicted"/>
<feature type="region of interest" description="Disordered" evidence="1">
    <location>
        <begin position="25"/>
        <end position="56"/>
    </location>
</feature>
<dbReference type="EMBL" id="CAJNDS010002754">
    <property type="protein sequence ID" value="CAE7585204.1"/>
    <property type="molecule type" value="Genomic_DNA"/>
</dbReference>
<reference evidence="2" key="1">
    <citation type="submission" date="2021-02" db="EMBL/GenBank/DDBJ databases">
        <authorList>
            <person name="Dougan E. K."/>
            <person name="Rhodes N."/>
            <person name="Thang M."/>
            <person name="Chan C."/>
        </authorList>
    </citation>
    <scope>NUCLEOTIDE SEQUENCE</scope>
</reference>
<name>A0A812UR81_9DINO</name>
<evidence type="ECO:0000313" key="3">
    <source>
        <dbReference type="Proteomes" id="UP000604046"/>
    </source>
</evidence>
<comment type="caution">
    <text evidence="2">The sequence shown here is derived from an EMBL/GenBank/DDBJ whole genome shotgun (WGS) entry which is preliminary data.</text>
</comment>
<gene>
    <name evidence="2" type="ORF">SNAT2548_LOCUS33365</name>
</gene>
<feature type="non-terminal residue" evidence="2">
    <location>
        <position position="1"/>
    </location>
</feature>
<sequence>KGGYDMRISRPSGGAVPRLNALLVPGEGSITSPYDDPNSPLPFDPIEPDQAPKPWK</sequence>
<dbReference type="Proteomes" id="UP000604046">
    <property type="component" value="Unassembled WGS sequence"/>
</dbReference>
<organism evidence="2 3">
    <name type="scientific">Symbiodinium natans</name>
    <dbReference type="NCBI Taxonomy" id="878477"/>
    <lineage>
        <taxon>Eukaryota</taxon>
        <taxon>Sar</taxon>
        <taxon>Alveolata</taxon>
        <taxon>Dinophyceae</taxon>
        <taxon>Suessiales</taxon>
        <taxon>Symbiodiniaceae</taxon>
        <taxon>Symbiodinium</taxon>
    </lineage>
</organism>
<accession>A0A812UR81</accession>